<keyword evidence="3 6" id="KW-0560">Oxidoreductase</keyword>
<dbReference type="InterPro" id="IPR011894">
    <property type="entry name" value="PorC_KorC"/>
</dbReference>
<proteinExistence type="predicted"/>
<dbReference type="Proteomes" id="UP000066042">
    <property type="component" value="Chromosome"/>
</dbReference>
<evidence type="ECO:0000256" key="3">
    <source>
        <dbReference type="ARBA" id="ARBA00023002"/>
    </source>
</evidence>
<dbReference type="GO" id="GO:0043807">
    <property type="term" value="F:3-methyl-2-oxobutanoate dehydrogenase (ferredoxin) activity"/>
    <property type="evidence" value="ECO:0007669"/>
    <property type="project" value="UniProtKB-EC"/>
</dbReference>
<dbReference type="AlphaFoldDB" id="A0A0S1X9Q7"/>
<dbReference type="PANTHER" id="PTHR42730">
    <property type="entry name" value="2-OXOGLUTARATE SYNTHASE SUBUNIT KORC"/>
    <property type="match status" value="1"/>
</dbReference>
<organism evidence="6 7">
    <name type="scientific">Thermococcus barophilus</name>
    <dbReference type="NCBI Taxonomy" id="55802"/>
    <lineage>
        <taxon>Archaea</taxon>
        <taxon>Methanobacteriati</taxon>
        <taxon>Methanobacteriota</taxon>
        <taxon>Thermococci</taxon>
        <taxon>Thermococcales</taxon>
        <taxon>Thermococcaceae</taxon>
        <taxon>Thermococcus</taxon>
    </lineage>
</organism>
<name>A0A0S1X9Q7_THEBA</name>
<dbReference type="InterPro" id="IPR052554">
    <property type="entry name" value="2-oxoglutarate_synth_KorC"/>
</dbReference>
<evidence type="ECO:0000313" key="6">
    <source>
        <dbReference type="EMBL" id="ALM74525.1"/>
    </source>
</evidence>
<sequence>MRKEVLISGFGGQGVILASVILGRAAAVYEGLYAVQTQSYGPESRGGASKAEVVISDEPIDYPKTLRPDYAVFLSQEAYQKYLTHLKENAILIIEKDLIPHRNEEVEKKLKLKVYALPLTKIAEETTGLSLTMNILALGLLVALTEIVSREAIEKAVLDAVPKGTEQINLKALHKGFELGEKALKGEL</sequence>
<dbReference type="SUPFAM" id="SSF53323">
    <property type="entry name" value="Pyruvate-ferredoxin oxidoreductase, PFOR, domain III"/>
    <property type="match status" value="1"/>
</dbReference>
<gene>
    <name evidence="6" type="primary">korC</name>
    <name evidence="6" type="ORF">TBCH5v1_0559</name>
</gene>
<evidence type="ECO:0000259" key="5">
    <source>
        <dbReference type="Pfam" id="PF01558"/>
    </source>
</evidence>
<dbReference type="STRING" id="55802.TBCH5v1_0559"/>
<reference evidence="6 7" key="1">
    <citation type="journal article" date="2016" name="Genome Announc.">
        <title>Complete genome sequence of the hyperthermophilic and piezophilic archaeon Thermococcus barophilus Ch5, capable of growth at the expense of hydrogenogenesis from carbon monoxide and formate.</title>
        <authorList>
            <person name="Oger P."/>
            <person name="Sokolova T.G."/>
            <person name="Kozhevnikova D.A."/>
            <person name="Taranov E.A."/>
            <person name="Vannier P."/>
            <person name="Lee H.S."/>
            <person name="Kwon K.K."/>
            <person name="Kang S.G."/>
            <person name="Lee J.H."/>
            <person name="Bonch-Osmolovskaya E.A."/>
            <person name="Lebedinsky A.V."/>
        </authorList>
    </citation>
    <scope>NUCLEOTIDE SEQUENCE [LARGE SCALE GENOMIC DNA]</scope>
    <source>
        <strain evidence="7">Ch5</strain>
    </source>
</reference>
<dbReference type="Pfam" id="PF01558">
    <property type="entry name" value="POR"/>
    <property type="match status" value="1"/>
</dbReference>
<dbReference type="InterPro" id="IPR002869">
    <property type="entry name" value="Pyrv_flavodox_OxRed_cen"/>
</dbReference>
<accession>A0A0S1X9Q7</accession>
<dbReference type="GeneID" id="26135843"/>
<evidence type="ECO:0000256" key="1">
    <source>
        <dbReference type="ARBA" id="ARBA00012813"/>
    </source>
</evidence>
<evidence type="ECO:0000256" key="2">
    <source>
        <dbReference type="ARBA" id="ARBA00015298"/>
    </source>
</evidence>
<dbReference type="Gene3D" id="3.40.920.10">
    <property type="entry name" value="Pyruvate-ferredoxin oxidoreductase, PFOR, domain III"/>
    <property type="match status" value="1"/>
</dbReference>
<dbReference type="InterPro" id="IPR019752">
    <property type="entry name" value="Pyrv/ketoisovalerate_OxRed_cat"/>
</dbReference>
<evidence type="ECO:0000313" key="7">
    <source>
        <dbReference type="Proteomes" id="UP000066042"/>
    </source>
</evidence>
<dbReference type="PANTHER" id="PTHR42730:SF1">
    <property type="entry name" value="2-OXOGLUTARATE SYNTHASE SUBUNIT KORC"/>
    <property type="match status" value="1"/>
</dbReference>
<dbReference type="RefSeq" id="WP_056933402.1">
    <property type="nucleotide sequence ID" value="NZ_CP013050.1"/>
</dbReference>
<feature type="domain" description="Pyruvate/ketoisovalerate oxidoreductase catalytic" evidence="5">
    <location>
        <begin position="11"/>
        <end position="178"/>
    </location>
</feature>
<dbReference type="EC" id="1.2.7.7" evidence="1"/>
<dbReference type="NCBIfam" id="TIGR02175">
    <property type="entry name" value="PorC_KorC"/>
    <property type="match status" value="1"/>
</dbReference>
<dbReference type="EMBL" id="CP013050">
    <property type="protein sequence ID" value="ALM74525.1"/>
    <property type="molecule type" value="Genomic_DNA"/>
</dbReference>
<evidence type="ECO:0000256" key="4">
    <source>
        <dbReference type="ARBA" id="ARBA00048324"/>
    </source>
</evidence>
<dbReference type="NCBIfam" id="NF006323">
    <property type="entry name" value="PRK08537.1"/>
    <property type="match status" value="1"/>
</dbReference>
<comment type="catalytic activity">
    <reaction evidence="4">
        <text>3-methyl-2-oxobutanoate + 2 oxidized [2Fe-2S]-[ferredoxin] + CoA = 2-methylpropanoyl-CoA + 2 reduced [2Fe-2S]-[ferredoxin] + CO2 + H(+)</text>
        <dbReference type="Rhea" id="RHEA:11712"/>
        <dbReference type="Rhea" id="RHEA-COMP:10000"/>
        <dbReference type="Rhea" id="RHEA-COMP:10001"/>
        <dbReference type="ChEBI" id="CHEBI:11851"/>
        <dbReference type="ChEBI" id="CHEBI:15378"/>
        <dbReference type="ChEBI" id="CHEBI:16526"/>
        <dbReference type="ChEBI" id="CHEBI:33737"/>
        <dbReference type="ChEBI" id="CHEBI:33738"/>
        <dbReference type="ChEBI" id="CHEBI:57287"/>
        <dbReference type="ChEBI" id="CHEBI:57338"/>
        <dbReference type="EC" id="1.2.7.7"/>
    </reaction>
</comment>
<protein>
    <recommendedName>
        <fullName evidence="2">Pyruvate/ketoisovalerate oxidoreductases common subunit gamma</fullName>
        <ecNumber evidence="1">1.2.7.7</ecNumber>
    </recommendedName>
</protein>
<dbReference type="PATRIC" id="fig|55802.8.peg.555"/>